<evidence type="ECO:0000259" key="2">
    <source>
        <dbReference type="Pfam" id="PF25502"/>
    </source>
</evidence>
<proteinExistence type="predicted"/>
<name>A0A804J9C8_MUSAM</name>
<dbReference type="AlphaFoldDB" id="A0A804J9C8"/>
<dbReference type="Gramene" id="Ma05_t27980.1">
    <property type="protein sequence ID" value="Ma05_p27980.1"/>
    <property type="gene ID" value="Ma05_g27980"/>
</dbReference>
<feature type="domain" description="DUF7915" evidence="2">
    <location>
        <begin position="2"/>
        <end position="38"/>
    </location>
</feature>
<evidence type="ECO:0000313" key="5">
    <source>
        <dbReference type="Proteomes" id="UP000012960"/>
    </source>
</evidence>
<keyword evidence="1" id="KW-0472">Membrane</keyword>
<organism evidence="4 5">
    <name type="scientific">Musa acuminata subsp. malaccensis</name>
    <name type="common">Wild banana</name>
    <name type="synonym">Musa malaccensis</name>
    <dbReference type="NCBI Taxonomy" id="214687"/>
    <lineage>
        <taxon>Eukaryota</taxon>
        <taxon>Viridiplantae</taxon>
        <taxon>Streptophyta</taxon>
        <taxon>Embryophyta</taxon>
        <taxon>Tracheophyta</taxon>
        <taxon>Spermatophyta</taxon>
        <taxon>Magnoliopsida</taxon>
        <taxon>Liliopsida</taxon>
        <taxon>Zingiberales</taxon>
        <taxon>Musaceae</taxon>
        <taxon>Musa</taxon>
    </lineage>
</organism>
<evidence type="ECO:0000313" key="3">
    <source>
        <dbReference type="EMBL" id="CAG1840090.1"/>
    </source>
</evidence>
<evidence type="ECO:0000313" key="4">
    <source>
        <dbReference type="EnsemblPlants" id="Ma05_p27980.1"/>
    </source>
</evidence>
<sequence>MTYSLSREKTTIRVYIMNYTEAMNEGLVEIPIKDVISRYASRKCVYVHVSIYISWVYKQNIMHPLKYIIYLFSVFYYFICSLIFSPMISMLDILQGHLIRTDQPSEVTSVELDDLCTLPQFWILPQYRVIPSILDGRVKDVNFYSGMLQATVTLKRVEL</sequence>
<reference evidence="3" key="1">
    <citation type="submission" date="2021-03" db="EMBL/GenBank/DDBJ databases">
        <authorList>
            <consortium name="Genoscope - CEA"/>
            <person name="William W."/>
        </authorList>
    </citation>
    <scope>NUCLEOTIDE SEQUENCE</scope>
    <source>
        <strain evidence="3">Doubled-haploid Pahang</strain>
    </source>
</reference>
<dbReference type="Pfam" id="PF25502">
    <property type="entry name" value="DUF7915"/>
    <property type="match status" value="1"/>
</dbReference>
<keyword evidence="5" id="KW-1185">Reference proteome</keyword>
<feature type="transmembrane region" description="Helical" evidence="1">
    <location>
        <begin position="67"/>
        <end position="88"/>
    </location>
</feature>
<accession>A0A804J9C8</accession>
<dbReference type="InParanoid" id="A0A804J9C8"/>
<protein>
    <submittedName>
        <fullName evidence="3">(wild Malaysian banana) hypothetical protein</fullName>
    </submittedName>
</protein>
<dbReference type="EMBL" id="HG996470">
    <property type="protein sequence ID" value="CAG1840090.1"/>
    <property type="molecule type" value="Genomic_DNA"/>
</dbReference>
<dbReference type="Proteomes" id="UP000012960">
    <property type="component" value="Unplaced"/>
</dbReference>
<dbReference type="InterPro" id="IPR057237">
    <property type="entry name" value="DUF7915"/>
</dbReference>
<keyword evidence="1" id="KW-0812">Transmembrane</keyword>
<evidence type="ECO:0000256" key="1">
    <source>
        <dbReference type="SAM" id="Phobius"/>
    </source>
</evidence>
<keyword evidence="1" id="KW-1133">Transmembrane helix</keyword>
<dbReference type="EnsemblPlants" id="Ma05_t27980.1">
    <property type="protein sequence ID" value="Ma05_p27980.1"/>
    <property type="gene ID" value="Ma05_g27980"/>
</dbReference>
<dbReference type="PANTHER" id="PTHR33913:SF1">
    <property type="entry name" value="DRBM DOMAIN-CONTAINING PROTEIN"/>
    <property type="match status" value="1"/>
</dbReference>
<reference evidence="4" key="2">
    <citation type="submission" date="2021-05" db="UniProtKB">
        <authorList>
            <consortium name="EnsemblPlants"/>
        </authorList>
    </citation>
    <scope>IDENTIFICATION</scope>
    <source>
        <strain evidence="4">subsp. malaccensis</strain>
    </source>
</reference>
<dbReference type="PANTHER" id="PTHR33913">
    <property type="entry name" value="ALEURONE LAYER MORPHOGENESIS PROTEIN"/>
    <property type="match status" value="1"/>
</dbReference>
<gene>
    <name evidence="3" type="ORF">GSMUA_279930.1</name>
</gene>